<comment type="caution">
    <text evidence="1">The sequence shown here is derived from an EMBL/GenBank/DDBJ whole genome shotgun (WGS) entry which is preliminary data.</text>
</comment>
<organism evidence="1 2">
    <name type="scientific">Marasmius crinis-equi</name>
    <dbReference type="NCBI Taxonomy" id="585013"/>
    <lineage>
        <taxon>Eukaryota</taxon>
        <taxon>Fungi</taxon>
        <taxon>Dikarya</taxon>
        <taxon>Basidiomycota</taxon>
        <taxon>Agaricomycotina</taxon>
        <taxon>Agaricomycetes</taxon>
        <taxon>Agaricomycetidae</taxon>
        <taxon>Agaricales</taxon>
        <taxon>Marasmiineae</taxon>
        <taxon>Marasmiaceae</taxon>
        <taxon>Marasmius</taxon>
    </lineage>
</organism>
<protein>
    <submittedName>
        <fullName evidence="1">Uncharacterized protein</fullName>
    </submittedName>
</protein>
<accession>A0ABR3F3Y5</accession>
<gene>
    <name evidence="1" type="ORF">V5O48_012032</name>
</gene>
<dbReference type="EMBL" id="JBAHYK010001025">
    <property type="protein sequence ID" value="KAL0569929.1"/>
    <property type="molecule type" value="Genomic_DNA"/>
</dbReference>
<dbReference type="Proteomes" id="UP001465976">
    <property type="component" value="Unassembled WGS sequence"/>
</dbReference>
<reference evidence="1 2" key="1">
    <citation type="submission" date="2024-02" db="EMBL/GenBank/DDBJ databases">
        <title>A draft genome for the cacao thread blight pathogen Marasmius crinis-equi.</title>
        <authorList>
            <person name="Cohen S.P."/>
            <person name="Baruah I.K."/>
            <person name="Amoako-Attah I."/>
            <person name="Bukari Y."/>
            <person name="Meinhardt L.W."/>
            <person name="Bailey B.A."/>
        </authorList>
    </citation>
    <scope>NUCLEOTIDE SEQUENCE [LARGE SCALE GENOMIC DNA]</scope>
    <source>
        <strain evidence="1 2">GH-76</strain>
    </source>
</reference>
<proteinExistence type="predicted"/>
<evidence type="ECO:0000313" key="1">
    <source>
        <dbReference type="EMBL" id="KAL0569929.1"/>
    </source>
</evidence>
<name>A0ABR3F3Y5_9AGAR</name>
<sequence>MPKPRSSCSRTRSKAIPGLSSETALNKHLRAELWCLRAAAGIAKPKMPAFLRNGGLKVKTDLYLGSRHKVCGPAHPKFEELGRIYFSSGGGTHFPDFQEDIPLSLLRGSITLGQLLLHRAVVKGWTKSDPQPEPPEVAPATGQDSDDEIEFVESGHVNSDDTVIDDSEPLEVNYDSDIVIVAHRPAYSVKVYVYVKNTPGHVFAVMAKPNNDYKLTLYSMKMELGNVAIESPDAVECRLHGKGAQFKKQPWGQPFVVRQGESLDLRLRSTAN</sequence>
<keyword evidence="2" id="KW-1185">Reference proteome</keyword>
<evidence type="ECO:0000313" key="2">
    <source>
        <dbReference type="Proteomes" id="UP001465976"/>
    </source>
</evidence>